<organism evidence="1 2">
    <name type="scientific">Amycolatopsis alba DSM 44262</name>
    <dbReference type="NCBI Taxonomy" id="1125972"/>
    <lineage>
        <taxon>Bacteria</taxon>
        <taxon>Bacillati</taxon>
        <taxon>Actinomycetota</taxon>
        <taxon>Actinomycetes</taxon>
        <taxon>Pseudonocardiales</taxon>
        <taxon>Pseudonocardiaceae</taxon>
        <taxon>Amycolatopsis</taxon>
    </lineage>
</organism>
<dbReference type="RefSeq" id="WP_084702099.1">
    <property type="nucleotide sequence ID" value="NZ_KB913032.1"/>
</dbReference>
<evidence type="ECO:0000313" key="2">
    <source>
        <dbReference type="Proteomes" id="UP000215563"/>
    </source>
</evidence>
<dbReference type="Proteomes" id="UP000215563">
    <property type="component" value="Unassembled WGS sequence"/>
</dbReference>
<gene>
    <name evidence="1" type="ORF">CFP75_21695</name>
</gene>
<evidence type="ECO:0000313" key="1">
    <source>
        <dbReference type="EMBL" id="OXM48492.1"/>
    </source>
</evidence>
<dbReference type="AlphaFoldDB" id="A0A229RP82"/>
<sequence>MTLPRQLLRFNHCYGVLDAITAEAIDNSEYLREFARLQVRTTTDESRSWTGRYLMGRTTYLELFRVGEVPGPESAPGSAGMGLSVEHAGELRAVACRMPSFGVATPVEHRQTRDFGDGLPIPWFQAVFTTRNHDAFQPWAMEYEESYFADPRSKTEPAARPGDVGRERYLVDYYRPCLLRDVAGVRVAVTAHDLANTVPLLRAGGYTVSERPDGVVATGDDTVLRFDAVPRAATGLRQVDLALTGPAPGTHREKIGDSTLTVGPGPSAVWTFRSGGDPDARQ</sequence>
<comment type="caution">
    <text evidence="1">The sequence shown here is derived from an EMBL/GenBank/DDBJ whole genome shotgun (WGS) entry which is preliminary data.</text>
</comment>
<keyword evidence="2" id="KW-1185">Reference proteome</keyword>
<dbReference type="OrthoDB" id="3513901at2"/>
<proteinExistence type="predicted"/>
<protein>
    <submittedName>
        <fullName evidence="1">Uncharacterized protein</fullName>
    </submittedName>
</protein>
<dbReference type="Pfam" id="PF19147">
    <property type="entry name" value="DUF5829"/>
    <property type="match status" value="1"/>
</dbReference>
<name>A0A229RP82_AMYAL</name>
<dbReference type="InterPro" id="IPR043869">
    <property type="entry name" value="DUF5829"/>
</dbReference>
<dbReference type="EMBL" id="NMQU01000062">
    <property type="protein sequence ID" value="OXM48492.1"/>
    <property type="molecule type" value="Genomic_DNA"/>
</dbReference>
<reference evidence="1 2" key="1">
    <citation type="submission" date="2017-07" db="EMBL/GenBank/DDBJ databases">
        <title>Amycolatopsis alba DSM 44262 Genome sequencing and assembly.</title>
        <authorList>
            <person name="Kaur N."/>
            <person name="Mayilraj S."/>
        </authorList>
    </citation>
    <scope>NUCLEOTIDE SEQUENCE [LARGE SCALE GENOMIC DNA]</scope>
    <source>
        <strain evidence="1 2">DSM 44262</strain>
    </source>
</reference>
<accession>A0A229RP82</accession>